<dbReference type="EMBL" id="JAAIUW010000002">
    <property type="protein sequence ID" value="KAF7840641.1"/>
    <property type="molecule type" value="Genomic_DNA"/>
</dbReference>
<feature type="compositionally biased region" description="Basic residues" evidence="1">
    <location>
        <begin position="268"/>
        <end position="277"/>
    </location>
</feature>
<name>A0A835CFA7_9FABA</name>
<feature type="compositionally biased region" description="Polar residues" evidence="1">
    <location>
        <begin position="1"/>
        <end position="13"/>
    </location>
</feature>
<feature type="domain" description="DUF4283" evidence="2">
    <location>
        <begin position="96"/>
        <end position="178"/>
    </location>
</feature>
<dbReference type="PANTHER" id="PTHR31286">
    <property type="entry name" value="GLYCINE-RICH CELL WALL STRUCTURAL PROTEIN 1.8-LIKE"/>
    <property type="match status" value="1"/>
</dbReference>
<evidence type="ECO:0000313" key="3">
    <source>
        <dbReference type="EMBL" id="KAF7840641.1"/>
    </source>
</evidence>
<reference evidence="3" key="1">
    <citation type="submission" date="2020-09" db="EMBL/GenBank/DDBJ databases">
        <title>Genome-Enabled Discovery of Anthraquinone Biosynthesis in Senna tora.</title>
        <authorList>
            <person name="Kang S.-H."/>
            <person name="Pandey R.P."/>
            <person name="Lee C.-M."/>
            <person name="Sim J.-S."/>
            <person name="Jeong J.-T."/>
            <person name="Choi B.-S."/>
            <person name="Jung M."/>
            <person name="Ginzburg D."/>
            <person name="Zhao K."/>
            <person name="Won S.Y."/>
            <person name="Oh T.-J."/>
            <person name="Yu Y."/>
            <person name="Kim N.-H."/>
            <person name="Lee O.R."/>
            <person name="Lee T.-H."/>
            <person name="Bashyal P."/>
            <person name="Kim T.-S."/>
            <person name="Lee W.-H."/>
            <person name="Kawkins C."/>
            <person name="Kim C.-K."/>
            <person name="Kim J.S."/>
            <person name="Ahn B.O."/>
            <person name="Rhee S.Y."/>
            <person name="Sohng J.K."/>
        </authorList>
    </citation>
    <scope>NUCLEOTIDE SEQUENCE</scope>
    <source>
        <tissue evidence="3">Leaf</tissue>
    </source>
</reference>
<keyword evidence="4" id="KW-1185">Reference proteome</keyword>
<sequence length="424" mass="47505">MVETTVTGESTGLSPEEEDILNRNKKKMKNTGEGFSGPSRVRVSYEDIGRDSDPMDDQEQTEVNNGVGFVFEVDPDGDDACVVVNVSEKERCRLSEPFEKALIIKLLGRSIGFKVLEKKLYQLWKVKGILNIIYLSNDYFLVKFSCMSDFDTALLEGPWVIFYHYLTVKPWSLEFDPSTDLIQKLAVWVRFPDLPIEYFDRKFLRCFGNSIGRTVKVDLTTALQARGRRYGHATEGCPNKEDEEEQQQPNCEGNVQNTKVTDMDAQHKKGGSGRKPRLAGGTSTEVRQSRFAALSINDEEEMNIEEAIETHEVVDEARGASKSRKGKELVVIPTHSTEGRKESVEGLKARQLKDVQSRRYFNSNIIMVPNGSGPGPKGANNGISIDSQSRGISSISEPRLSVLKQRLRNKKPVIGVYRESEGGP</sequence>
<dbReference type="AlphaFoldDB" id="A0A835CFA7"/>
<feature type="compositionally biased region" description="Polar residues" evidence="1">
    <location>
        <begin position="247"/>
        <end position="260"/>
    </location>
</feature>
<accession>A0A835CFA7</accession>
<evidence type="ECO:0000259" key="2">
    <source>
        <dbReference type="Pfam" id="PF14111"/>
    </source>
</evidence>
<gene>
    <name evidence="3" type="ORF">G2W53_002939</name>
</gene>
<organism evidence="3 4">
    <name type="scientific">Senna tora</name>
    <dbReference type="NCBI Taxonomy" id="362788"/>
    <lineage>
        <taxon>Eukaryota</taxon>
        <taxon>Viridiplantae</taxon>
        <taxon>Streptophyta</taxon>
        <taxon>Embryophyta</taxon>
        <taxon>Tracheophyta</taxon>
        <taxon>Spermatophyta</taxon>
        <taxon>Magnoliopsida</taxon>
        <taxon>eudicotyledons</taxon>
        <taxon>Gunneridae</taxon>
        <taxon>Pentapetalae</taxon>
        <taxon>rosids</taxon>
        <taxon>fabids</taxon>
        <taxon>Fabales</taxon>
        <taxon>Fabaceae</taxon>
        <taxon>Caesalpinioideae</taxon>
        <taxon>Cassia clade</taxon>
        <taxon>Senna</taxon>
    </lineage>
</organism>
<dbReference type="Pfam" id="PF14111">
    <property type="entry name" value="DUF4283"/>
    <property type="match status" value="1"/>
</dbReference>
<dbReference type="InterPro" id="IPR025558">
    <property type="entry name" value="DUF4283"/>
</dbReference>
<protein>
    <recommendedName>
        <fullName evidence="2">DUF4283 domain-containing protein</fullName>
    </recommendedName>
</protein>
<comment type="caution">
    <text evidence="3">The sequence shown here is derived from an EMBL/GenBank/DDBJ whole genome shotgun (WGS) entry which is preliminary data.</text>
</comment>
<evidence type="ECO:0000256" key="1">
    <source>
        <dbReference type="SAM" id="MobiDB-lite"/>
    </source>
</evidence>
<feature type="region of interest" description="Disordered" evidence="1">
    <location>
        <begin position="230"/>
        <end position="286"/>
    </location>
</feature>
<dbReference type="InterPro" id="IPR040256">
    <property type="entry name" value="At4g02000-like"/>
</dbReference>
<evidence type="ECO:0000313" key="4">
    <source>
        <dbReference type="Proteomes" id="UP000634136"/>
    </source>
</evidence>
<feature type="region of interest" description="Disordered" evidence="1">
    <location>
        <begin position="1"/>
        <end position="40"/>
    </location>
</feature>
<proteinExistence type="predicted"/>
<dbReference type="PANTHER" id="PTHR31286:SF99">
    <property type="entry name" value="DUF4283 DOMAIN-CONTAINING PROTEIN"/>
    <property type="match status" value="1"/>
</dbReference>
<feature type="region of interest" description="Disordered" evidence="1">
    <location>
        <begin position="367"/>
        <end position="391"/>
    </location>
</feature>
<dbReference type="OrthoDB" id="1429668at2759"/>
<dbReference type="Proteomes" id="UP000634136">
    <property type="component" value="Unassembled WGS sequence"/>
</dbReference>
<feature type="compositionally biased region" description="Polar residues" evidence="1">
    <location>
        <begin position="381"/>
        <end position="391"/>
    </location>
</feature>